<dbReference type="Pfam" id="PF00303">
    <property type="entry name" value="Thymidylat_synt"/>
    <property type="match status" value="1"/>
</dbReference>
<gene>
    <name evidence="5" type="ORF">RI129_000126</name>
</gene>
<evidence type="ECO:0000256" key="3">
    <source>
        <dbReference type="ARBA" id="ARBA00022679"/>
    </source>
</evidence>
<evidence type="ECO:0000256" key="1">
    <source>
        <dbReference type="ARBA" id="ARBA00015931"/>
    </source>
</evidence>
<evidence type="ECO:0000259" key="4">
    <source>
        <dbReference type="Pfam" id="PF00303"/>
    </source>
</evidence>
<dbReference type="SUPFAM" id="SSF55831">
    <property type="entry name" value="Thymidylate synthase/dCMP hydroxymethylase"/>
    <property type="match status" value="1"/>
</dbReference>
<evidence type="ECO:0000313" key="5">
    <source>
        <dbReference type="EMBL" id="KAK5637909.1"/>
    </source>
</evidence>
<dbReference type="PANTHER" id="PTHR11548:SF9">
    <property type="entry name" value="THYMIDYLATE SYNTHASE"/>
    <property type="match status" value="1"/>
</dbReference>
<keyword evidence="3" id="KW-0808">Transferase</keyword>
<dbReference type="EMBL" id="JAVRBK010000013">
    <property type="protein sequence ID" value="KAK5637909.1"/>
    <property type="molecule type" value="Genomic_DNA"/>
</dbReference>
<name>A0AAN7V6V0_9COLE</name>
<feature type="domain" description="Thymidylate synthase/dCMP hydroxymethylase" evidence="4">
    <location>
        <begin position="1"/>
        <end position="50"/>
    </location>
</feature>
<dbReference type="InterPro" id="IPR023451">
    <property type="entry name" value="Thymidate_synth/dCMP_Mease_dom"/>
</dbReference>
<proteinExistence type="predicted"/>
<reference evidence="5 6" key="1">
    <citation type="journal article" date="2024" name="Insects">
        <title>An Improved Chromosome-Level Genome Assembly of the Firefly Pyrocoelia pectoralis.</title>
        <authorList>
            <person name="Fu X."/>
            <person name="Meyer-Rochow V.B."/>
            <person name="Ballantyne L."/>
            <person name="Zhu X."/>
        </authorList>
    </citation>
    <scope>NUCLEOTIDE SEQUENCE [LARGE SCALE GENOMIC DNA]</scope>
    <source>
        <strain evidence="5">XCY_ONT2</strain>
    </source>
</reference>
<dbReference type="Proteomes" id="UP001329430">
    <property type="component" value="Unassembled WGS sequence"/>
</dbReference>
<feature type="non-terminal residue" evidence="5">
    <location>
        <position position="1"/>
    </location>
</feature>
<dbReference type="InterPro" id="IPR036926">
    <property type="entry name" value="Thymidate_synth/dCMP_Mease_sf"/>
</dbReference>
<organism evidence="5 6">
    <name type="scientific">Pyrocoelia pectoralis</name>
    <dbReference type="NCBI Taxonomy" id="417401"/>
    <lineage>
        <taxon>Eukaryota</taxon>
        <taxon>Metazoa</taxon>
        <taxon>Ecdysozoa</taxon>
        <taxon>Arthropoda</taxon>
        <taxon>Hexapoda</taxon>
        <taxon>Insecta</taxon>
        <taxon>Pterygota</taxon>
        <taxon>Neoptera</taxon>
        <taxon>Endopterygota</taxon>
        <taxon>Coleoptera</taxon>
        <taxon>Polyphaga</taxon>
        <taxon>Elateriformia</taxon>
        <taxon>Elateroidea</taxon>
        <taxon>Lampyridae</taxon>
        <taxon>Lampyrinae</taxon>
        <taxon>Pyrocoelia</taxon>
    </lineage>
</organism>
<sequence length="50" mass="5650">QIELQMTRDPMPLPKLLLNPDVKNIFDFTIDDIKIVGYESHPAIKGDVAV</sequence>
<dbReference type="GO" id="GO:0006231">
    <property type="term" value="P:dTMP biosynthetic process"/>
    <property type="evidence" value="ECO:0007669"/>
    <property type="project" value="TreeGrafter"/>
</dbReference>
<protein>
    <recommendedName>
        <fullName evidence="1">Thymidylate synthase</fullName>
    </recommendedName>
</protein>
<dbReference type="AlphaFoldDB" id="A0AAN7V6V0"/>
<dbReference type="InterPro" id="IPR045097">
    <property type="entry name" value="Thymidate_synth/dCMP_Mease"/>
</dbReference>
<evidence type="ECO:0000256" key="2">
    <source>
        <dbReference type="ARBA" id="ARBA00022603"/>
    </source>
</evidence>
<comment type="caution">
    <text evidence="5">The sequence shown here is derived from an EMBL/GenBank/DDBJ whole genome shotgun (WGS) entry which is preliminary data.</text>
</comment>
<dbReference type="PANTHER" id="PTHR11548">
    <property type="entry name" value="THYMIDYLATE SYNTHASE 1"/>
    <property type="match status" value="1"/>
</dbReference>
<keyword evidence="6" id="KW-1185">Reference proteome</keyword>
<keyword evidence="2" id="KW-0489">Methyltransferase</keyword>
<dbReference type="Gene3D" id="3.30.572.10">
    <property type="entry name" value="Thymidylate synthase/dCMP hydroxymethylase domain"/>
    <property type="match status" value="1"/>
</dbReference>
<dbReference type="GO" id="GO:0032259">
    <property type="term" value="P:methylation"/>
    <property type="evidence" value="ECO:0007669"/>
    <property type="project" value="UniProtKB-KW"/>
</dbReference>
<dbReference type="GO" id="GO:0004799">
    <property type="term" value="F:thymidylate synthase activity"/>
    <property type="evidence" value="ECO:0007669"/>
    <property type="project" value="TreeGrafter"/>
</dbReference>
<dbReference type="GO" id="GO:0005829">
    <property type="term" value="C:cytosol"/>
    <property type="evidence" value="ECO:0007669"/>
    <property type="project" value="TreeGrafter"/>
</dbReference>
<accession>A0AAN7V6V0</accession>
<evidence type="ECO:0000313" key="6">
    <source>
        <dbReference type="Proteomes" id="UP001329430"/>
    </source>
</evidence>